<keyword evidence="6 8" id="KW-1133">Transmembrane helix</keyword>
<feature type="transmembrane region" description="Helical" evidence="8">
    <location>
        <begin position="116"/>
        <end position="136"/>
    </location>
</feature>
<feature type="transmembrane region" description="Helical" evidence="8">
    <location>
        <begin position="42"/>
        <end position="64"/>
    </location>
</feature>
<sequence length="463" mass="51701">MSSENLSRIPIFEKVGYASGDFACNLIYNTVSTYLLFFYTDVFGLSAAAAGTMFLVVRIIDALADPFIGTIVDRTNSRFGRFRPYLLFGAFPFSILAILCFTTPDFSDMGKLIYAYITYVGLSLTYTTINVPYGALTSAMTRNNQEVVSITSVRMFFANLGGLIVAFFVPLLSNNLRDTTDSSVLAWQLTMSILGIIGACLLIFCFKSTKERVSLQKSKEKIRLSDIFEQFQVNRPLVVLSIFFIIIFGVNSISNSVGIYYITYNVGREDLVKWYGLLGSLPALIILPFIPKINRWIGKKKLLTFALLLNIVGLLGLLIVPPSHILLVLLFRLIAAAGSVTAGGYMWALIPETIEYGEYKTGKRMGGLIYSVIGFFFKFGMAIGGIIPGFVLDKFGYIANQVQTPEALTGILITTTIIPVVFLILAIINIYFYNLDEEEYAKIVRELENRDKVYLDHIDEFKK</sequence>
<evidence type="ECO:0000259" key="9">
    <source>
        <dbReference type="PROSITE" id="PS50850"/>
    </source>
</evidence>
<dbReference type="GeneID" id="93712158"/>
<feature type="transmembrane region" description="Helical" evidence="8">
    <location>
        <begin position="156"/>
        <end position="173"/>
    </location>
</feature>
<feature type="transmembrane region" description="Helical" evidence="8">
    <location>
        <begin position="85"/>
        <end position="104"/>
    </location>
</feature>
<dbReference type="PROSITE" id="PS00872">
    <property type="entry name" value="NA_GALACTOSIDE_SYMP"/>
    <property type="match status" value="1"/>
</dbReference>
<accession>A0A1I6BEY1</accession>
<reference evidence="10 11" key="1">
    <citation type="submission" date="2016-10" db="EMBL/GenBank/DDBJ databases">
        <authorList>
            <person name="Varghese N."/>
            <person name="Submissions S."/>
        </authorList>
    </citation>
    <scope>NUCLEOTIDE SEQUENCE [LARGE SCALE GENOMIC DNA]</scope>
    <source>
        <strain evidence="10 11">DSM 13796</strain>
    </source>
</reference>
<keyword evidence="3" id="KW-1003">Cell membrane</keyword>
<gene>
    <name evidence="10" type="ORF">SAMN02745910_03565</name>
</gene>
<keyword evidence="7 8" id="KW-0472">Membrane</keyword>
<evidence type="ECO:0000256" key="4">
    <source>
        <dbReference type="ARBA" id="ARBA00022692"/>
    </source>
</evidence>
<feature type="transmembrane region" description="Helical" evidence="8">
    <location>
        <begin position="368"/>
        <end position="391"/>
    </location>
</feature>
<dbReference type="PANTHER" id="PTHR11328:SF24">
    <property type="entry name" value="MAJOR FACILITATOR SUPERFAMILY (MFS) PROFILE DOMAIN-CONTAINING PROTEIN"/>
    <property type="match status" value="1"/>
</dbReference>
<dbReference type="PROSITE" id="PS50850">
    <property type="entry name" value="MFS"/>
    <property type="match status" value="1"/>
</dbReference>
<evidence type="ECO:0000256" key="7">
    <source>
        <dbReference type="ARBA" id="ARBA00023136"/>
    </source>
</evidence>
<protein>
    <submittedName>
        <fullName evidence="10">Glycoside/pentoside/hexuronide:cation symporter, GPH family</fullName>
    </submittedName>
</protein>
<organism evidence="10 11">
    <name type="scientific">Priestia endophytica DSM 13796</name>
    <dbReference type="NCBI Taxonomy" id="1121089"/>
    <lineage>
        <taxon>Bacteria</taxon>
        <taxon>Bacillati</taxon>
        <taxon>Bacillota</taxon>
        <taxon>Bacilli</taxon>
        <taxon>Bacillales</taxon>
        <taxon>Bacillaceae</taxon>
        <taxon>Priestia</taxon>
    </lineage>
</organism>
<dbReference type="Proteomes" id="UP000182762">
    <property type="component" value="Unassembled WGS sequence"/>
</dbReference>
<evidence type="ECO:0000256" key="6">
    <source>
        <dbReference type="ARBA" id="ARBA00022989"/>
    </source>
</evidence>
<keyword evidence="5" id="KW-0769">Symport</keyword>
<feature type="transmembrane region" description="Helical" evidence="8">
    <location>
        <begin position="411"/>
        <end position="433"/>
    </location>
</feature>
<comment type="caution">
    <text evidence="10">The sequence shown here is derived from an EMBL/GenBank/DDBJ whole genome shotgun (WGS) entry which is preliminary data.</text>
</comment>
<dbReference type="Gene3D" id="1.20.1250.20">
    <property type="entry name" value="MFS general substrate transporter like domains"/>
    <property type="match status" value="2"/>
</dbReference>
<dbReference type="RefSeq" id="WP_061805890.1">
    <property type="nucleotide sequence ID" value="NZ_FOXX01000009.1"/>
</dbReference>
<proteinExistence type="predicted"/>
<keyword evidence="4 8" id="KW-0812">Transmembrane</keyword>
<dbReference type="InterPro" id="IPR039672">
    <property type="entry name" value="MFS_2"/>
</dbReference>
<evidence type="ECO:0000313" key="11">
    <source>
        <dbReference type="Proteomes" id="UP000182762"/>
    </source>
</evidence>
<dbReference type="SUPFAM" id="SSF103473">
    <property type="entry name" value="MFS general substrate transporter"/>
    <property type="match status" value="1"/>
</dbReference>
<name>A0A1I6BEY1_9BACI</name>
<dbReference type="InterPro" id="IPR036259">
    <property type="entry name" value="MFS_trans_sf"/>
</dbReference>
<evidence type="ECO:0000256" key="5">
    <source>
        <dbReference type="ARBA" id="ARBA00022847"/>
    </source>
</evidence>
<dbReference type="PANTHER" id="PTHR11328">
    <property type="entry name" value="MAJOR FACILITATOR SUPERFAMILY DOMAIN-CONTAINING PROTEIN"/>
    <property type="match status" value="1"/>
</dbReference>
<feature type="transmembrane region" description="Helical" evidence="8">
    <location>
        <begin position="302"/>
        <end position="320"/>
    </location>
</feature>
<dbReference type="Pfam" id="PF13347">
    <property type="entry name" value="MFS_2"/>
    <property type="match status" value="1"/>
</dbReference>
<feature type="transmembrane region" description="Helical" evidence="8">
    <location>
        <begin position="274"/>
        <end position="290"/>
    </location>
</feature>
<dbReference type="EMBL" id="FOXX01000009">
    <property type="protein sequence ID" value="SFQ79525.1"/>
    <property type="molecule type" value="Genomic_DNA"/>
</dbReference>
<dbReference type="NCBIfam" id="TIGR00792">
    <property type="entry name" value="gph"/>
    <property type="match status" value="1"/>
</dbReference>
<dbReference type="InterPro" id="IPR020846">
    <property type="entry name" value="MFS_dom"/>
</dbReference>
<comment type="subcellular location">
    <subcellularLocation>
        <location evidence="1">Cell membrane</location>
        <topology evidence="1">Multi-pass membrane protein</topology>
    </subcellularLocation>
</comment>
<evidence type="ECO:0000256" key="3">
    <source>
        <dbReference type="ARBA" id="ARBA00022475"/>
    </source>
</evidence>
<evidence type="ECO:0000256" key="8">
    <source>
        <dbReference type="SAM" id="Phobius"/>
    </source>
</evidence>
<feature type="transmembrane region" description="Helical" evidence="8">
    <location>
        <begin position="326"/>
        <end position="348"/>
    </location>
</feature>
<keyword evidence="11" id="KW-1185">Reference proteome</keyword>
<dbReference type="InterPro" id="IPR001927">
    <property type="entry name" value="Na/Gal_symport"/>
</dbReference>
<evidence type="ECO:0000313" key="10">
    <source>
        <dbReference type="EMBL" id="SFQ79525.1"/>
    </source>
</evidence>
<keyword evidence="2" id="KW-0813">Transport</keyword>
<dbReference type="CDD" id="cd17332">
    <property type="entry name" value="MFS_MelB_like"/>
    <property type="match status" value="1"/>
</dbReference>
<feature type="transmembrane region" description="Helical" evidence="8">
    <location>
        <begin position="185"/>
        <end position="206"/>
    </location>
</feature>
<evidence type="ECO:0000256" key="2">
    <source>
        <dbReference type="ARBA" id="ARBA00022448"/>
    </source>
</evidence>
<dbReference type="InterPro" id="IPR018043">
    <property type="entry name" value="Na/Gal_symport_CS"/>
</dbReference>
<feature type="transmembrane region" description="Helical" evidence="8">
    <location>
        <begin position="237"/>
        <end position="262"/>
    </location>
</feature>
<evidence type="ECO:0000256" key="1">
    <source>
        <dbReference type="ARBA" id="ARBA00004651"/>
    </source>
</evidence>
<feature type="domain" description="Major facilitator superfamily (MFS) profile" evidence="9">
    <location>
        <begin position="1"/>
        <end position="438"/>
    </location>
</feature>